<dbReference type="FunFam" id="3.50.50.60:FF:000228">
    <property type="entry name" value="FAD-containing monooxygenase EthA"/>
    <property type="match status" value="1"/>
</dbReference>
<dbReference type="Pfam" id="PF00743">
    <property type="entry name" value="FMO-like"/>
    <property type="match status" value="1"/>
</dbReference>
<evidence type="ECO:0000256" key="3">
    <source>
        <dbReference type="ARBA" id="ARBA00022827"/>
    </source>
</evidence>
<dbReference type="GO" id="GO:0050661">
    <property type="term" value="F:NADP binding"/>
    <property type="evidence" value="ECO:0007669"/>
    <property type="project" value="InterPro"/>
</dbReference>
<dbReference type="InterPro" id="IPR051820">
    <property type="entry name" value="FAD-binding_MO"/>
</dbReference>
<dbReference type="Pfam" id="PF13450">
    <property type="entry name" value="NAD_binding_8"/>
    <property type="match status" value="1"/>
</dbReference>
<evidence type="ECO:0000256" key="2">
    <source>
        <dbReference type="ARBA" id="ARBA00022630"/>
    </source>
</evidence>
<evidence type="ECO:0000256" key="1">
    <source>
        <dbReference type="ARBA" id="ARBA00001974"/>
    </source>
</evidence>
<dbReference type="GO" id="GO:0004499">
    <property type="term" value="F:N,N-dimethylaniline monooxygenase activity"/>
    <property type="evidence" value="ECO:0007669"/>
    <property type="project" value="InterPro"/>
</dbReference>
<evidence type="ECO:0000313" key="8">
    <source>
        <dbReference type="Proteomes" id="UP000799421"/>
    </source>
</evidence>
<dbReference type="AlphaFoldDB" id="A0A6A7C0S6"/>
<dbReference type="OrthoDB" id="66881at2759"/>
<evidence type="ECO:0000256" key="5">
    <source>
        <dbReference type="ARBA" id="ARBA00023002"/>
    </source>
</evidence>
<sequence>MDSQGESFDVIIVGAGISGINFAYRLQERLPGASYCILEGRHEIGGTWSLFKYPGIRSDSDLYTFGFPWRPWEEQISIAEGPKIIKYVKESARMYGIDHKIKFNHRVDKADFSTENKEWQFECTVSGEEKKTVRGKFLMICSGYYDYENPLQPVIPGLDNFQGKVIHPQSWPQEFDYSGKNIVIIGSGATAVTLLPSLAKKAKHVTILQRSPSYIFSQPQEDKLEKLIRALTWWNKGLQRRLVRFKWLLVQYIFSRACLHFPNFMRNTLGKLTKKQLPPAISPDPHFKPNYNPWEQRLCFCPDGDFYAALRNGSASIETDTISTVTPNSIKLTSGQELHPDVIVTATGLRMCFGGGINLSVDGEAFNVPEKYVWSGVMLEDLPNAAYVFGYVDASWTLGADATAQLITRMMKMMRERGTQIIVPRRTEREKSEMKEVPLVRLQSTYVAKAKSIMPKAGATGQWRPRSYFFHDILKAWYGDVESGIEWI</sequence>
<keyword evidence="4" id="KW-0521">NADP</keyword>
<dbReference type="PANTHER" id="PTHR43872">
    <property type="entry name" value="MONOOXYGENASE, PUTATIVE (AFU_ORTHOLOGUE AFUA_8G02570)-RELATED"/>
    <property type="match status" value="1"/>
</dbReference>
<keyword evidence="3" id="KW-0274">FAD</keyword>
<dbReference type="Proteomes" id="UP000799421">
    <property type="component" value="Unassembled WGS sequence"/>
</dbReference>
<organism evidence="7 8">
    <name type="scientific">Piedraia hortae CBS 480.64</name>
    <dbReference type="NCBI Taxonomy" id="1314780"/>
    <lineage>
        <taxon>Eukaryota</taxon>
        <taxon>Fungi</taxon>
        <taxon>Dikarya</taxon>
        <taxon>Ascomycota</taxon>
        <taxon>Pezizomycotina</taxon>
        <taxon>Dothideomycetes</taxon>
        <taxon>Dothideomycetidae</taxon>
        <taxon>Capnodiales</taxon>
        <taxon>Piedraiaceae</taxon>
        <taxon>Piedraia</taxon>
    </lineage>
</organism>
<dbReference type="SUPFAM" id="SSF51905">
    <property type="entry name" value="FAD/NAD(P)-binding domain"/>
    <property type="match status" value="1"/>
</dbReference>
<evidence type="ECO:0000256" key="4">
    <source>
        <dbReference type="ARBA" id="ARBA00022857"/>
    </source>
</evidence>
<dbReference type="InterPro" id="IPR020946">
    <property type="entry name" value="Flavin_mOase-like"/>
</dbReference>
<evidence type="ECO:0000256" key="6">
    <source>
        <dbReference type="ARBA" id="ARBA00023033"/>
    </source>
</evidence>
<dbReference type="PANTHER" id="PTHR43872:SF1">
    <property type="entry name" value="MONOOXYGENASE, PUTATIVE (AFU_ORTHOLOGUE AFUA_8G02570)-RELATED"/>
    <property type="match status" value="1"/>
</dbReference>
<reference evidence="7" key="1">
    <citation type="journal article" date="2020" name="Stud. Mycol.">
        <title>101 Dothideomycetes genomes: a test case for predicting lifestyles and emergence of pathogens.</title>
        <authorList>
            <person name="Haridas S."/>
            <person name="Albert R."/>
            <person name="Binder M."/>
            <person name="Bloem J."/>
            <person name="Labutti K."/>
            <person name="Salamov A."/>
            <person name="Andreopoulos B."/>
            <person name="Baker S."/>
            <person name="Barry K."/>
            <person name="Bills G."/>
            <person name="Bluhm B."/>
            <person name="Cannon C."/>
            <person name="Castanera R."/>
            <person name="Culley D."/>
            <person name="Daum C."/>
            <person name="Ezra D."/>
            <person name="Gonzalez J."/>
            <person name="Henrissat B."/>
            <person name="Kuo A."/>
            <person name="Liang C."/>
            <person name="Lipzen A."/>
            <person name="Lutzoni F."/>
            <person name="Magnuson J."/>
            <person name="Mondo S."/>
            <person name="Nolan M."/>
            <person name="Ohm R."/>
            <person name="Pangilinan J."/>
            <person name="Park H.-J."/>
            <person name="Ramirez L."/>
            <person name="Alfaro M."/>
            <person name="Sun H."/>
            <person name="Tritt A."/>
            <person name="Yoshinaga Y."/>
            <person name="Zwiers L.-H."/>
            <person name="Turgeon B."/>
            <person name="Goodwin S."/>
            <person name="Spatafora J."/>
            <person name="Crous P."/>
            <person name="Grigoriev I."/>
        </authorList>
    </citation>
    <scope>NUCLEOTIDE SEQUENCE</scope>
    <source>
        <strain evidence="7">CBS 480.64</strain>
    </source>
</reference>
<keyword evidence="6" id="KW-0503">Monooxygenase</keyword>
<proteinExistence type="predicted"/>
<keyword evidence="2" id="KW-0285">Flavoprotein</keyword>
<dbReference type="InterPro" id="IPR036188">
    <property type="entry name" value="FAD/NAD-bd_sf"/>
</dbReference>
<comment type="cofactor">
    <cofactor evidence="1">
        <name>FAD</name>
        <dbReference type="ChEBI" id="CHEBI:57692"/>
    </cofactor>
</comment>
<gene>
    <name evidence="7" type="ORF">K470DRAFT_216485</name>
</gene>
<evidence type="ECO:0000313" key="7">
    <source>
        <dbReference type="EMBL" id="KAF2860827.1"/>
    </source>
</evidence>
<dbReference type="GO" id="GO:0050660">
    <property type="term" value="F:flavin adenine dinucleotide binding"/>
    <property type="evidence" value="ECO:0007669"/>
    <property type="project" value="InterPro"/>
</dbReference>
<keyword evidence="8" id="KW-1185">Reference proteome</keyword>
<keyword evidence="5" id="KW-0560">Oxidoreductase</keyword>
<protein>
    <submittedName>
        <fullName evidence="7">FAD/NAD(P)-binding domain-containing protein</fullName>
    </submittedName>
</protein>
<name>A0A6A7C0S6_9PEZI</name>
<dbReference type="EMBL" id="MU005978">
    <property type="protein sequence ID" value="KAF2860827.1"/>
    <property type="molecule type" value="Genomic_DNA"/>
</dbReference>
<dbReference type="Gene3D" id="3.50.50.60">
    <property type="entry name" value="FAD/NAD(P)-binding domain"/>
    <property type="match status" value="3"/>
</dbReference>
<accession>A0A6A7C0S6</accession>